<keyword evidence="2" id="KW-1185">Reference proteome</keyword>
<dbReference type="Proteomes" id="UP000032142">
    <property type="component" value="Unassembled WGS sequence"/>
</dbReference>
<reference evidence="2" key="1">
    <citation type="submission" date="2014-09" db="EMBL/GenBank/DDBJ databases">
        <authorList>
            <person name="Mudge J."/>
            <person name="Ramaraj T."/>
            <person name="Lindquist I.E."/>
            <person name="Bharti A.K."/>
            <person name="Sundararajan A."/>
            <person name="Cameron C.T."/>
            <person name="Woodward J.E."/>
            <person name="May G.D."/>
            <person name="Brubaker C."/>
            <person name="Broadhvest J."/>
            <person name="Wilkins T.A."/>
        </authorList>
    </citation>
    <scope>NUCLEOTIDE SEQUENCE</scope>
    <source>
        <strain evidence="2">cv. AKA8401</strain>
    </source>
</reference>
<name>A0A0B0P4M5_GOSAR</name>
<sequence>MFQIWSYTSSHTEANAMSQTWSYTSSHINVNAMFQTWSYIGSHNPSNMTWISDLFLWFNREVYHIKSRHAYS</sequence>
<dbReference type="AlphaFoldDB" id="A0A0B0P4M5"/>
<dbReference type="EMBL" id="KN419305">
    <property type="protein sequence ID" value="KHG21693.1"/>
    <property type="molecule type" value="Genomic_DNA"/>
</dbReference>
<protein>
    <submittedName>
        <fullName evidence="1">Uncharacterized protein</fullName>
    </submittedName>
</protein>
<evidence type="ECO:0000313" key="2">
    <source>
        <dbReference type="Proteomes" id="UP000032142"/>
    </source>
</evidence>
<organism evidence="1 2">
    <name type="scientific">Gossypium arboreum</name>
    <name type="common">Tree cotton</name>
    <name type="synonym">Gossypium nanking</name>
    <dbReference type="NCBI Taxonomy" id="29729"/>
    <lineage>
        <taxon>Eukaryota</taxon>
        <taxon>Viridiplantae</taxon>
        <taxon>Streptophyta</taxon>
        <taxon>Embryophyta</taxon>
        <taxon>Tracheophyta</taxon>
        <taxon>Spermatophyta</taxon>
        <taxon>Magnoliopsida</taxon>
        <taxon>eudicotyledons</taxon>
        <taxon>Gunneridae</taxon>
        <taxon>Pentapetalae</taxon>
        <taxon>rosids</taxon>
        <taxon>malvids</taxon>
        <taxon>Malvales</taxon>
        <taxon>Malvaceae</taxon>
        <taxon>Malvoideae</taxon>
        <taxon>Gossypium</taxon>
    </lineage>
</organism>
<accession>A0A0B0P4M5</accession>
<proteinExistence type="predicted"/>
<gene>
    <name evidence="1" type="ORF">F383_05748</name>
</gene>
<evidence type="ECO:0000313" key="1">
    <source>
        <dbReference type="EMBL" id="KHG21693.1"/>
    </source>
</evidence>